<organism evidence="8">
    <name type="scientific">marine metagenome</name>
    <dbReference type="NCBI Taxonomy" id="408172"/>
    <lineage>
        <taxon>unclassified sequences</taxon>
        <taxon>metagenomes</taxon>
        <taxon>ecological metagenomes</taxon>
    </lineage>
</organism>
<dbReference type="InterPro" id="IPR003593">
    <property type="entry name" value="AAA+_ATPase"/>
</dbReference>
<evidence type="ECO:0000256" key="1">
    <source>
        <dbReference type="ARBA" id="ARBA00004202"/>
    </source>
</evidence>
<dbReference type="Gene3D" id="3.40.50.300">
    <property type="entry name" value="P-loop containing nucleotide triphosphate hydrolases"/>
    <property type="match status" value="1"/>
</dbReference>
<dbReference type="GO" id="GO:0005886">
    <property type="term" value="C:plasma membrane"/>
    <property type="evidence" value="ECO:0007669"/>
    <property type="project" value="UniProtKB-SubCell"/>
</dbReference>
<dbReference type="InterPro" id="IPR003439">
    <property type="entry name" value="ABC_transporter-like_ATP-bd"/>
</dbReference>
<evidence type="ECO:0000256" key="3">
    <source>
        <dbReference type="ARBA" id="ARBA00022475"/>
    </source>
</evidence>
<evidence type="ECO:0000259" key="7">
    <source>
        <dbReference type="PROSITE" id="PS50893"/>
    </source>
</evidence>
<name>A0A381YXP4_9ZZZZ</name>
<dbReference type="InterPro" id="IPR050388">
    <property type="entry name" value="ABC_Ni/Peptide_Import"/>
</dbReference>
<reference evidence="8" key="1">
    <citation type="submission" date="2018-05" db="EMBL/GenBank/DDBJ databases">
        <authorList>
            <person name="Lanie J.A."/>
            <person name="Ng W.-L."/>
            <person name="Kazmierczak K.M."/>
            <person name="Andrzejewski T.M."/>
            <person name="Davidsen T.M."/>
            <person name="Wayne K.J."/>
            <person name="Tettelin H."/>
            <person name="Glass J.I."/>
            <person name="Rusch D."/>
            <person name="Podicherti R."/>
            <person name="Tsui H.-C.T."/>
            <person name="Winkler M.E."/>
        </authorList>
    </citation>
    <scope>NUCLEOTIDE SEQUENCE</scope>
</reference>
<dbReference type="AlphaFoldDB" id="A0A381YXP4"/>
<dbReference type="Pfam" id="PF00005">
    <property type="entry name" value="ABC_tran"/>
    <property type="match status" value="1"/>
</dbReference>
<feature type="non-terminal residue" evidence="8">
    <location>
        <position position="223"/>
    </location>
</feature>
<dbReference type="PANTHER" id="PTHR43297">
    <property type="entry name" value="OLIGOPEPTIDE TRANSPORT ATP-BINDING PROTEIN APPD"/>
    <property type="match status" value="1"/>
</dbReference>
<accession>A0A381YXP4</accession>
<dbReference type="SUPFAM" id="SSF52540">
    <property type="entry name" value="P-loop containing nucleoside triphosphate hydrolases"/>
    <property type="match status" value="1"/>
</dbReference>
<dbReference type="InterPro" id="IPR017871">
    <property type="entry name" value="ABC_transporter-like_CS"/>
</dbReference>
<gene>
    <name evidence="8" type="ORF">METZ01_LOCUS134574</name>
</gene>
<evidence type="ECO:0000313" key="8">
    <source>
        <dbReference type="EMBL" id="SVA81720.1"/>
    </source>
</evidence>
<keyword evidence="3" id="KW-1003">Cell membrane</keyword>
<dbReference type="CDD" id="cd03257">
    <property type="entry name" value="ABC_NikE_OppD_transporters"/>
    <property type="match status" value="1"/>
</dbReference>
<protein>
    <recommendedName>
        <fullName evidence="7">ABC transporter domain-containing protein</fullName>
    </recommendedName>
</protein>
<dbReference type="EMBL" id="UINC01019310">
    <property type="protein sequence ID" value="SVA81720.1"/>
    <property type="molecule type" value="Genomic_DNA"/>
</dbReference>
<keyword evidence="4" id="KW-0547">Nucleotide-binding</keyword>
<proteinExistence type="predicted"/>
<evidence type="ECO:0000256" key="6">
    <source>
        <dbReference type="ARBA" id="ARBA00023136"/>
    </source>
</evidence>
<keyword evidence="2" id="KW-0813">Transport</keyword>
<sequence length="223" mass="24750">MAVSEEPTYTSTSSESMGGSEILRVEDLHTSFFLPIGELQAVRGVSFSLKRGRSLGIVGESGSGKTVLARSIMGLNLGSNVETSGSAFFDGRDLLALSRREMRRLWGTEIAMIFQDPMTSLNPMVKIGRQVIEHLRQHKNVNRREAKQTALDLLNEVRIPEAESRIDRLPHELSGGMRQRVSIASALACEPSLLFADEPTTALDVTVQHQILNLLSREQRQRH</sequence>
<feature type="domain" description="ABC transporter" evidence="7">
    <location>
        <begin position="23"/>
        <end position="222"/>
    </location>
</feature>
<dbReference type="GO" id="GO:0016887">
    <property type="term" value="F:ATP hydrolysis activity"/>
    <property type="evidence" value="ECO:0007669"/>
    <property type="project" value="InterPro"/>
</dbReference>
<dbReference type="SMART" id="SM00382">
    <property type="entry name" value="AAA"/>
    <property type="match status" value="1"/>
</dbReference>
<keyword evidence="6" id="KW-0472">Membrane</keyword>
<dbReference type="PROSITE" id="PS00211">
    <property type="entry name" value="ABC_TRANSPORTER_1"/>
    <property type="match status" value="1"/>
</dbReference>
<evidence type="ECO:0000256" key="5">
    <source>
        <dbReference type="ARBA" id="ARBA00022840"/>
    </source>
</evidence>
<dbReference type="InterPro" id="IPR027417">
    <property type="entry name" value="P-loop_NTPase"/>
</dbReference>
<dbReference type="GO" id="GO:0005524">
    <property type="term" value="F:ATP binding"/>
    <property type="evidence" value="ECO:0007669"/>
    <property type="project" value="UniProtKB-KW"/>
</dbReference>
<dbReference type="PROSITE" id="PS50893">
    <property type="entry name" value="ABC_TRANSPORTER_2"/>
    <property type="match status" value="1"/>
</dbReference>
<evidence type="ECO:0000256" key="4">
    <source>
        <dbReference type="ARBA" id="ARBA00022741"/>
    </source>
</evidence>
<dbReference type="PANTHER" id="PTHR43297:SF2">
    <property type="entry name" value="DIPEPTIDE TRANSPORT ATP-BINDING PROTEIN DPPD"/>
    <property type="match status" value="1"/>
</dbReference>
<evidence type="ECO:0000256" key="2">
    <source>
        <dbReference type="ARBA" id="ARBA00022448"/>
    </source>
</evidence>
<comment type="subcellular location">
    <subcellularLocation>
        <location evidence="1">Cell membrane</location>
        <topology evidence="1">Peripheral membrane protein</topology>
    </subcellularLocation>
</comment>
<keyword evidence="5" id="KW-0067">ATP-binding</keyword>